<dbReference type="InterPro" id="IPR036937">
    <property type="entry name" value="Adhesion_dom_fimbrial_sf"/>
</dbReference>
<gene>
    <name evidence="3" type="ORF">GPNADHDJ_00305</name>
</gene>
<dbReference type="RefSeq" id="WP_134967699.1">
    <property type="nucleotide sequence ID" value="NZ_CP040433.1"/>
</dbReference>
<dbReference type="PANTHER" id="PTHR33420:SF26">
    <property type="entry name" value="FIMBRIAL SUBUNIT"/>
    <property type="match status" value="1"/>
</dbReference>
<dbReference type="InterPro" id="IPR008966">
    <property type="entry name" value="Adhesion_dom_sf"/>
</dbReference>
<keyword evidence="1" id="KW-0732">Signal</keyword>
<sequence>MNKLAIALSAALSLGAAASANAADATINFSGTITAMTCTIGAGTATGTSVALPELTTDSINSGAANRQTAFDLVMGTASNGCSPGTVKLQFKNSGTTTDGMLKNAAATDAASGVALAIMDAGTALDLTKDTLDATFDASNTTKTWPLVASYEKEGTGDVGAGNFSADLVVDVTF</sequence>
<evidence type="ECO:0000313" key="3">
    <source>
        <dbReference type="EMBL" id="QNG76138.1"/>
    </source>
</evidence>
<dbReference type="AlphaFoldDB" id="A0AAX1I954"/>
<organism evidence="3 4">
    <name type="scientific">Stenotrophomonas maltophilia</name>
    <name type="common">Pseudomonas maltophilia</name>
    <name type="synonym">Xanthomonas maltophilia</name>
    <dbReference type="NCBI Taxonomy" id="40324"/>
    <lineage>
        <taxon>Bacteria</taxon>
        <taxon>Pseudomonadati</taxon>
        <taxon>Pseudomonadota</taxon>
        <taxon>Gammaproteobacteria</taxon>
        <taxon>Lysobacterales</taxon>
        <taxon>Lysobacteraceae</taxon>
        <taxon>Stenotrophomonas</taxon>
        <taxon>Stenotrophomonas maltophilia group</taxon>
    </lineage>
</organism>
<reference evidence="3 4" key="1">
    <citation type="submission" date="2020-08" db="EMBL/GenBank/DDBJ databases">
        <title>Phenotypic and transcriptomic analysis of seven clinical Stenotrophomonas maltophilia isolates identify a small set of shared and commonly regulated genes involved in biofilm lifestyle.</title>
        <authorList>
            <person name="Alio I."/>
            <person name="Gudzuhn M."/>
            <person name="Streit W."/>
        </authorList>
    </citation>
    <scope>NUCLEOTIDE SEQUENCE [LARGE SCALE GENOMIC DNA]</scope>
    <source>
        <strain evidence="3 4">UHH_SKK55</strain>
    </source>
</reference>
<name>A0AAX1I954_STEMA</name>
<dbReference type="InterPro" id="IPR000259">
    <property type="entry name" value="Adhesion_dom_fimbrial"/>
</dbReference>
<dbReference type="Pfam" id="PF00419">
    <property type="entry name" value="Fimbrial"/>
    <property type="match status" value="1"/>
</dbReference>
<feature type="chain" id="PRO_5043970792" evidence="1">
    <location>
        <begin position="23"/>
        <end position="174"/>
    </location>
</feature>
<proteinExistence type="predicted"/>
<protein>
    <submittedName>
        <fullName evidence="3">Fimbrial protein domain-containing protein</fullName>
    </submittedName>
</protein>
<dbReference type="PANTHER" id="PTHR33420">
    <property type="entry name" value="FIMBRIAL SUBUNIT ELFA-RELATED"/>
    <property type="match status" value="1"/>
</dbReference>
<dbReference type="GO" id="GO:0043709">
    <property type="term" value="P:cell adhesion involved in single-species biofilm formation"/>
    <property type="evidence" value="ECO:0007669"/>
    <property type="project" value="TreeGrafter"/>
</dbReference>
<feature type="domain" description="Fimbrial-type adhesion" evidence="2">
    <location>
        <begin position="27"/>
        <end position="174"/>
    </location>
</feature>
<evidence type="ECO:0000256" key="1">
    <source>
        <dbReference type="SAM" id="SignalP"/>
    </source>
</evidence>
<evidence type="ECO:0000313" key="4">
    <source>
        <dbReference type="Proteomes" id="UP000515598"/>
    </source>
</evidence>
<dbReference type="EMBL" id="CP060025">
    <property type="protein sequence ID" value="QNG76138.1"/>
    <property type="molecule type" value="Genomic_DNA"/>
</dbReference>
<evidence type="ECO:0000259" key="2">
    <source>
        <dbReference type="Pfam" id="PF00419"/>
    </source>
</evidence>
<dbReference type="SUPFAM" id="SSF49401">
    <property type="entry name" value="Bacterial adhesins"/>
    <property type="match status" value="1"/>
</dbReference>
<dbReference type="Gene3D" id="2.60.40.1090">
    <property type="entry name" value="Fimbrial-type adhesion domain"/>
    <property type="match status" value="1"/>
</dbReference>
<accession>A0AAX1I954</accession>
<dbReference type="GO" id="GO:0009289">
    <property type="term" value="C:pilus"/>
    <property type="evidence" value="ECO:0007669"/>
    <property type="project" value="InterPro"/>
</dbReference>
<dbReference type="Proteomes" id="UP000515598">
    <property type="component" value="Chromosome"/>
</dbReference>
<dbReference type="InterPro" id="IPR050263">
    <property type="entry name" value="Bact_Fimbrial_Adh_Pro"/>
</dbReference>
<feature type="signal peptide" evidence="1">
    <location>
        <begin position="1"/>
        <end position="22"/>
    </location>
</feature>